<dbReference type="InterPro" id="IPR011146">
    <property type="entry name" value="HIT-like"/>
</dbReference>
<dbReference type="RefSeq" id="WP_098039225.1">
    <property type="nucleotide sequence ID" value="NZ_CWGJ01000028.1"/>
</dbReference>
<sequence>MSFTLHPNFASKERLLELPLSVVLLETEKPYPWLILVPKREGARRLLDLSFEDRVQLMKEIELAERTLFNEFTPDQMNVCQIGIKTPQLHIHVIARFKEDPSWPDTVFENSSTEWFLPFDRQTMRERILQRIQPPL</sequence>
<dbReference type="SUPFAM" id="SSF54197">
    <property type="entry name" value="HIT-like"/>
    <property type="match status" value="1"/>
</dbReference>
<dbReference type="AlphaFoldDB" id="A0A0H5E7P6"/>
<dbReference type="Gene3D" id="3.30.428.10">
    <property type="entry name" value="HIT-like"/>
    <property type="match status" value="1"/>
</dbReference>
<name>A0A0H5E7P6_9BACT</name>
<organism evidence="3 4">
    <name type="scientific">Estrella lausannensis</name>
    <dbReference type="NCBI Taxonomy" id="483423"/>
    <lineage>
        <taxon>Bacteria</taxon>
        <taxon>Pseudomonadati</taxon>
        <taxon>Chlamydiota</taxon>
        <taxon>Chlamydiia</taxon>
        <taxon>Parachlamydiales</taxon>
        <taxon>Candidatus Criblamydiaceae</taxon>
        <taxon>Estrella</taxon>
    </lineage>
</organism>
<reference evidence="4" key="1">
    <citation type="submission" date="2015-06" db="EMBL/GenBank/DDBJ databases">
        <authorList>
            <person name="Bertelli C."/>
        </authorList>
    </citation>
    <scope>NUCLEOTIDE SEQUENCE [LARGE SCALE GENOMIC DNA]</scope>
    <source>
        <strain evidence="4">CRIB-30</strain>
    </source>
</reference>
<protein>
    <submittedName>
        <fullName evidence="3">Histidine triad (HIT) protein</fullName>
    </submittedName>
</protein>
<dbReference type="PROSITE" id="PS51084">
    <property type="entry name" value="HIT_2"/>
    <property type="match status" value="1"/>
</dbReference>
<gene>
    <name evidence="3" type="ORF">ELAC_2033</name>
</gene>
<accession>A0A0H5E7P6</accession>
<comment type="caution">
    <text evidence="1">Lacks conserved residue(s) required for the propagation of feature annotation.</text>
</comment>
<feature type="domain" description="HIT" evidence="2">
    <location>
        <begin position="1"/>
        <end position="103"/>
    </location>
</feature>
<evidence type="ECO:0000313" key="4">
    <source>
        <dbReference type="Proteomes" id="UP000220251"/>
    </source>
</evidence>
<proteinExistence type="predicted"/>
<dbReference type="OrthoDB" id="9799145at2"/>
<dbReference type="Pfam" id="PF01230">
    <property type="entry name" value="HIT"/>
    <property type="match status" value="1"/>
</dbReference>
<dbReference type="InterPro" id="IPR036265">
    <property type="entry name" value="HIT-like_sf"/>
</dbReference>
<dbReference type="GO" id="GO:0003824">
    <property type="term" value="F:catalytic activity"/>
    <property type="evidence" value="ECO:0007669"/>
    <property type="project" value="InterPro"/>
</dbReference>
<evidence type="ECO:0000256" key="1">
    <source>
        <dbReference type="PROSITE-ProRule" id="PRU00464"/>
    </source>
</evidence>
<evidence type="ECO:0000259" key="2">
    <source>
        <dbReference type="PROSITE" id="PS51084"/>
    </source>
</evidence>
<dbReference type="EMBL" id="CWGJ01000028">
    <property type="protein sequence ID" value="CRX39355.1"/>
    <property type="molecule type" value="Genomic_DNA"/>
</dbReference>
<evidence type="ECO:0000313" key="3">
    <source>
        <dbReference type="EMBL" id="CRX39355.1"/>
    </source>
</evidence>
<keyword evidence="4" id="KW-1185">Reference proteome</keyword>
<dbReference type="Proteomes" id="UP000220251">
    <property type="component" value="Unassembled WGS sequence"/>
</dbReference>